<dbReference type="PANTHER" id="PTHR47535">
    <property type="entry name" value="MUSCLE-SPECIFIC PROTEIN 300 KDA, ISOFORM G"/>
    <property type="match status" value="1"/>
</dbReference>
<reference evidence="11" key="2">
    <citation type="submission" date="2020-06" db="EMBL/GenBank/DDBJ databases">
        <authorList>
            <person name="Sheffer M."/>
        </authorList>
    </citation>
    <scope>NUCLEOTIDE SEQUENCE</scope>
</reference>
<evidence type="ECO:0000256" key="4">
    <source>
        <dbReference type="ARBA" id="ARBA00022737"/>
    </source>
</evidence>
<dbReference type="GO" id="GO:0007097">
    <property type="term" value="P:nuclear migration"/>
    <property type="evidence" value="ECO:0007669"/>
    <property type="project" value="TreeGrafter"/>
</dbReference>
<name>A0A8T0G1S4_ARGBR</name>
<dbReference type="GO" id="GO:0005737">
    <property type="term" value="C:cytoplasm"/>
    <property type="evidence" value="ECO:0007669"/>
    <property type="project" value="TreeGrafter"/>
</dbReference>
<dbReference type="EMBL" id="JABXBU010000001">
    <property type="protein sequence ID" value="KAF8796836.1"/>
    <property type="molecule type" value="Genomic_DNA"/>
</dbReference>
<keyword evidence="12" id="KW-1185">Reference proteome</keyword>
<keyword evidence="7" id="KW-0539">Nucleus</keyword>
<dbReference type="SMART" id="SM00150">
    <property type="entry name" value="SPEC"/>
    <property type="match status" value="5"/>
</dbReference>
<evidence type="ECO:0000256" key="8">
    <source>
        <dbReference type="PROSITE-ProRule" id="PRU00385"/>
    </source>
</evidence>
<proteinExistence type="inferred from homology"/>
<keyword evidence="3 8" id="KW-0812">Transmembrane</keyword>
<dbReference type="SMART" id="SM01249">
    <property type="entry name" value="KASH"/>
    <property type="match status" value="1"/>
</dbReference>
<feature type="topological domain" description="Perinuclear space" evidence="8">
    <location>
        <begin position="1995"/>
        <end position="2024"/>
    </location>
</feature>
<dbReference type="GO" id="GO:0034993">
    <property type="term" value="C:meiotic nuclear membrane microtubule tethering complex"/>
    <property type="evidence" value="ECO:0007669"/>
    <property type="project" value="TreeGrafter"/>
</dbReference>
<dbReference type="Pfam" id="PF10541">
    <property type="entry name" value="KASH"/>
    <property type="match status" value="1"/>
</dbReference>
<keyword evidence="9" id="KW-0175">Coiled coil</keyword>
<evidence type="ECO:0000256" key="9">
    <source>
        <dbReference type="SAM" id="Coils"/>
    </source>
</evidence>
<evidence type="ECO:0000256" key="1">
    <source>
        <dbReference type="ARBA" id="ARBA00004126"/>
    </source>
</evidence>
<evidence type="ECO:0000256" key="7">
    <source>
        <dbReference type="ARBA" id="ARBA00023242"/>
    </source>
</evidence>
<feature type="coiled-coil region" evidence="9">
    <location>
        <begin position="1240"/>
        <end position="1274"/>
    </location>
</feature>
<keyword evidence="6 8" id="KW-0472">Membrane</keyword>
<evidence type="ECO:0000256" key="3">
    <source>
        <dbReference type="ARBA" id="ARBA00022692"/>
    </source>
</evidence>
<keyword evidence="4" id="KW-0677">Repeat</keyword>
<dbReference type="GO" id="GO:0005640">
    <property type="term" value="C:nuclear outer membrane"/>
    <property type="evidence" value="ECO:0007669"/>
    <property type="project" value="TreeGrafter"/>
</dbReference>
<accession>A0A8T0G1S4</accession>
<evidence type="ECO:0000259" key="10">
    <source>
        <dbReference type="PROSITE" id="PS51049"/>
    </source>
</evidence>
<protein>
    <submittedName>
        <fullName evidence="11">Nesprin-1 like protein</fullName>
    </submittedName>
</protein>
<comment type="similarity">
    <text evidence="2">Belongs to the nesprin family.</text>
</comment>
<keyword evidence="5" id="KW-1133">Transmembrane helix</keyword>
<dbReference type="CDD" id="cd00176">
    <property type="entry name" value="SPEC"/>
    <property type="match status" value="1"/>
</dbReference>
<dbReference type="PROSITE" id="PS51049">
    <property type="entry name" value="KASH"/>
    <property type="match status" value="1"/>
</dbReference>
<comment type="caution">
    <text evidence="11">The sequence shown here is derived from an EMBL/GenBank/DDBJ whole genome shotgun (WGS) entry which is preliminary data.</text>
</comment>
<feature type="coiled-coil region" evidence="9">
    <location>
        <begin position="1024"/>
        <end position="1061"/>
    </location>
</feature>
<dbReference type="Gene3D" id="1.20.58.60">
    <property type="match status" value="3"/>
</dbReference>
<evidence type="ECO:0000256" key="2">
    <source>
        <dbReference type="ARBA" id="ARBA00008619"/>
    </source>
</evidence>
<dbReference type="InterPro" id="IPR052403">
    <property type="entry name" value="LINC-complex_assoc"/>
</dbReference>
<sequence length="2024" mass="234293">MFPVDIRNKITEKFTQLQTQMDSTTKFAATSFTQVSGWITKSGKIKEELKILNDTLLSQEKELNALQHEKNYNVSDIESLNLQILENCCKCELLCLNQQRFSLNWIGYQVEDHKQFLKWYRILKLKVFRASENAKSMQNSTEMYQLSYELLNQFLNLLENVLSSKLYIEDLDDSRKKNQFLINLMQSLMAILWTVKENYHTSSNLANTSEADEKYQSIVAKAADIMKKGQKKLEDWNLWELQLIKLEELIENSSCWLKEKNQIFSKETSNNKNLQHSYNTLKDLQWNISAFKNDIDLIKKLKATVSSHIEIPSLEKSSTEVIDQFKELQHNIDSELSKVIFSKEWESIKNEINDLQQCLSSTNKQIVRMQKKIKHMGSDDSVLKFLQDMSKIETEILYRENICIWIRDNDSLQEYSKEEFKNLENAVSQWNQIIESCLSLKKIALQKIAHSEKTRIEEKMEFWVKDVEDNFNNISSNCMMNPKEMKNIKHKLISFLKILDIVIDYLSTDKQEDQTEMVTDKGQSFDKNKVELLKMKLKFELEKYETLILQFEEYSRLASEMTYTVDKISDYLNGIKDKMGQMDHRAITKSKEELKEFLKLLGPKIYQDLACFDPKITEIAETENLPNPLAKISIVGSSISPVINELEENLQLWDRYQEAETCLKSFLSQKKHILFICCHKIVSIDHLHDSINTLQTLLEDIKANEERLERFKVIGSEFEIHLNVFSEDSRSYIQNRIESCTKEWIDFQQTTVKLLEDQSFLLKEWNELDSSFQTLSSFLSSSWYEVMYSHPSRSDSSKEFENVMERLNKNRTQLVSLQEIGFKIQSSSLLHPSVKECTKNKLLLLELSLKSLDSATMYGHQSLKNNIQEEDDDRKILESAALFAGSIENELKMDIPSSKQELEVALTATEHPRILKPIEIEEQISLVQKLINEEEMFSSMTEKAKEIAEELGVTVSSIARNNLLKEISNLQETSQQQADLLKKVLKQLKEAHFNFKEFECELVTVKDRLATVFSFVHKMISMPTETLKDKLQETQVELQKVKDIIVKLNELESQLRQLDGSIFCCDYYLQITTQKDIAEALSYLFEQYAAKYSLLSEASEENQKFLEMYKTLLKWNDLTETKISRNYQESPESIEEKLQLYIKNEAEENSKLLQEIIIIGQSLEENKEKSEFISSAISSCSTNVSRTLSLIDSRDQTLQNILAQKKRAILLQEKIDEFLTNTENFLNDPIQFTDVSLKDVDGLIQALETHQNEIQRQNQSIEALTKDTDELVSQPDAFSYTTDRCLFQHSTQKILSKWALIKAIASERYLYLTNVKMSWKNILTLLNGLEEWLDSREKIASEIDYVEKDHPRSVYLEGIKIFESLKHNFQDDINLLHNVNAVYHKTAKEELDVNNCLKNRVLLLNDRWRVLYQKVCDILTVLNNILQLWADYDQLHEHLHLFLTETHIKITELEHNNTFSQSECDSIMNDFVHHENALERYKALANNLKQKSQCSAAEINHQMEEIEKYWAEVYGCLQNYRDSVSKNIKAKKSEDLFQQTASSSFTADDDGISSSADNFETDSILATSSKDSDEVTSSSYQKNLTEGKKITTTRKASEAGHDEAEFIKDLLAALEEAEDRIDSLETVLSEPTPCGTNDSTAPNYARLLAACRSSIDVIQHLNQLFSERPSDKSSKFSEIDIQHRTEDMLNRWEKIEAATLNKEFRALENAKKWKQFSNELQEIEKWLLDTLDSQTSQSIADADFEKFIVFLQRHEELISQISKQKKTIIALNVTGQKFISSSASKDNLAAVDEKLKAVNNHWEKLCSVALEWQNRLQTEFLQSSEFCSTISEMELWLEDSKEKIQSVDLSDECTTPFLHKQHTEIYALKQQLENCSQRIETLLNISGHLFQDKELSISNEGIIEMQSRLHSILTLSQCLLLECTNILTSLSALLTSRMALEERPCYLTSTYSNEDENPNRISRCCGFLLRVARASLPIQAILLLLLGAAILLPKEDEELSCRLSNNFASSLNPMLHYPDGPPPV</sequence>
<feature type="topological domain" description="Cytoplasmic" evidence="8">
    <location>
        <begin position="1"/>
        <end position="1973"/>
    </location>
</feature>
<evidence type="ECO:0000313" key="12">
    <source>
        <dbReference type="Proteomes" id="UP000807504"/>
    </source>
</evidence>
<dbReference type="Proteomes" id="UP000807504">
    <property type="component" value="Unassembled WGS sequence"/>
</dbReference>
<dbReference type="GO" id="GO:0008285">
    <property type="term" value="P:negative regulation of cell population proliferation"/>
    <property type="evidence" value="ECO:0007669"/>
    <property type="project" value="TreeGrafter"/>
</dbReference>
<evidence type="ECO:0000313" key="11">
    <source>
        <dbReference type="EMBL" id="KAF8796836.1"/>
    </source>
</evidence>
<dbReference type="SUPFAM" id="SSF46966">
    <property type="entry name" value="Spectrin repeat"/>
    <property type="match status" value="5"/>
</dbReference>
<dbReference type="Pfam" id="PF00435">
    <property type="entry name" value="Spectrin"/>
    <property type="match status" value="1"/>
</dbReference>
<dbReference type="InterPro" id="IPR018159">
    <property type="entry name" value="Spectrin/alpha-actinin"/>
</dbReference>
<feature type="domain" description="KASH" evidence="10">
    <location>
        <begin position="1965"/>
        <end position="2024"/>
    </location>
</feature>
<evidence type="ECO:0000256" key="6">
    <source>
        <dbReference type="ARBA" id="ARBA00023136"/>
    </source>
</evidence>
<dbReference type="GO" id="GO:0051015">
    <property type="term" value="F:actin filament binding"/>
    <property type="evidence" value="ECO:0007669"/>
    <property type="project" value="TreeGrafter"/>
</dbReference>
<dbReference type="InterPro" id="IPR012315">
    <property type="entry name" value="KASH"/>
</dbReference>
<comment type="subcellular location">
    <subcellularLocation>
        <location evidence="1">Nucleus membrane</location>
    </subcellularLocation>
</comment>
<dbReference type="InterPro" id="IPR002017">
    <property type="entry name" value="Spectrin_repeat"/>
</dbReference>
<dbReference type="PANTHER" id="PTHR47535:SF7">
    <property type="entry name" value="CALMIN"/>
    <property type="match status" value="1"/>
</dbReference>
<reference evidence="11" key="1">
    <citation type="journal article" date="2020" name="bioRxiv">
        <title>Chromosome-level reference genome of the European wasp spider Argiope bruennichi: a resource for studies on range expansion and evolutionary adaptation.</title>
        <authorList>
            <person name="Sheffer M.M."/>
            <person name="Hoppe A."/>
            <person name="Krehenwinkel H."/>
            <person name="Uhl G."/>
            <person name="Kuss A.W."/>
            <person name="Jensen L."/>
            <person name="Jensen C."/>
            <person name="Gillespie R.G."/>
            <person name="Hoff K.J."/>
            <person name="Prost S."/>
        </authorList>
    </citation>
    <scope>NUCLEOTIDE SEQUENCE</scope>
</reference>
<organism evidence="11 12">
    <name type="scientific">Argiope bruennichi</name>
    <name type="common">Wasp spider</name>
    <name type="synonym">Aranea bruennichi</name>
    <dbReference type="NCBI Taxonomy" id="94029"/>
    <lineage>
        <taxon>Eukaryota</taxon>
        <taxon>Metazoa</taxon>
        <taxon>Ecdysozoa</taxon>
        <taxon>Arthropoda</taxon>
        <taxon>Chelicerata</taxon>
        <taxon>Arachnida</taxon>
        <taxon>Araneae</taxon>
        <taxon>Araneomorphae</taxon>
        <taxon>Entelegynae</taxon>
        <taxon>Araneoidea</taxon>
        <taxon>Araneidae</taxon>
        <taxon>Argiope</taxon>
    </lineage>
</organism>
<gene>
    <name evidence="11" type="ORF">HNY73_001171</name>
</gene>
<evidence type="ECO:0000256" key="5">
    <source>
        <dbReference type="ARBA" id="ARBA00022989"/>
    </source>
</evidence>